<dbReference type="Gene3D" id="2.30.30.110">
    <property type="match status" value="1"/>
</dbReference>
<accession>A0A537JWI2</accession>
<dbReference type="GO" id="GO:0006402">
    <property type="term" value="P:mRNA catabolic process"/>
    <property type="evidence" value="ECO:0007669"/>
    <property type="project" value="TreeGrafter"/>
</dbReference>
<dbReference type="InterPro" id="IPR011067">
    <property type="entry name" value="Plasmid_toxin/cell-grow_inhib"/>
</dbReference>
<evidence type="ECO:0000256" key="1">
    <source>
        <dbReference type="ARBA" id="ARBA00007521"/>
    </source>
</evidence>
<dbReference type="GO" id="GO:0004521">
    <property type="term" value="F:RNA endonuclease activity"/>
    <property type="evidence" value="ECO:0007669"/>
    <property type="project" value="TreeGrafter"/>
</dbReference>
<dbReference type="InterPro" id="IPR003477">
    <property type="entry name" value="PemK-like"/>
</dbReference>
<comment type="similarity">
    <text evidence="1">Belongs to the PemK/MazF family.</text>
</comment>
<reference evidence="3 4" key="1">
    <citation type="journal article" date="2019" name="Nat. Microbiol.">
        <title>Mediterranean grassland soil C-N compound turnover is dependent on rainfall and depth, and is mediated by genomically divergent microorganisms.</title>
        <authorList>
            <person name="Diamond S."/>
            <person name="Andeer P.F."/>
            <person name="Li Z."/>
            <person name="Crits-Christoph A."/>
            <person name="Burstein D."/>
            <person name="Anantharaman K."/>
            <person name="Lane K.R."/>
            <person name="Thomas B.C."/>
            <person name="Pan C."/>
            <person name="Northen T.R."/>
            <person name="Banfield J.F."/>
        </authorList>
    </citation>
    <scope>NUCLEOTIDE SEQUENCE [LARGE SCALE GENOMIC DNA]</scope>
    <source>
        <strain evidence="3">NP_3</strain>
    </source>
</reference>
<keyword evidence="2" id="KW-1277">Toxin-antitoxin system</keyword>
<dbReference type="GO" id="GO:0016075">
    <property type="term" value="P:rRNA catabolic process"/>
    <property type="evidence" value="ECO:0007669"/>
    <property type="project" value="TreeGrafter"/>
</dbReference>
<proteinExistence type="inferred from homology"/>
<dbReference type="PANTHER" id="PTHR33988:SF2">
    <property type="entry name" value="ENDORIBONUCLEASE MAZF"/>
    <property type="match status" value="1"/>
</dbReference>
<sequence>MGVVIKRFDVYLVALDPTIGSEIKKTRPCLVVSPDEMNEHIATIIVAPMSTKGRPYPTRVPCRFQGKSGQIVLDQLRTVDRARLIRRLGRISTGTQEGVLATLIEMFAR</sequence>
<dbReference type="AlphaFoldDB" id="A0A537JWI2"/>
<evidence type="ECO:0000256" key="2">
    <source>
        <dbReference type="ARBA" id="ARBA00022649"/>
    </source>
</evidence>
<evidence type="ECO:0000313" key="4">
    <source>
        <dbReference type="Proteomes" id="UP000318509"/>
    </source>
</evidence>
<dbReference type="GO" id="GO:0003677">
    <property type="term" value="F:DNA binding"/>
    <property type="evidence" value="ECO:0007669"/>
    <property type="project" value="InterPro"/>
</dbReference>
<dbReference type="SUPFAM" id="SSF50118">
    <property type="entry name" value="Cell growth inhibitor/plasmid maintenance toxic component"/>
    <property type="match status" value="1"/>
</dbReference>
<dbReference type="PANTHER" id="PTHR33988">
    <property type="entry name" value="ENDORIBONUCLEASE MAZF-RELATED"/>
    <property type="match status" value="1"/>
</dbReference>
<dbReference type="Pfam" id="PF02452">
    <property type="entry name" value="PemK_toxin"/>
    <property type="match status" value="1"/>
</dbReference>
<organism evidence="3 4">
    <name type="scientific">Candidatus Segetimicrobium genomatis</name>
    <dbReference type="NCBI Taxonomy" id="2569760"/>
    <lineage>
        <taxon>Bacteria</taxon>
        <taxon>Bacillati</taxon>
        <taxon>Candidatus Sysuimicrobiota</taxon>
        <taxon>Candidatus Sysuimicrobiia</taxon>
        <taxon>Candidatus Sysuimicrobiales</taxon>
        <taxon>Candidatus Segetimicrobiaceae</taxon>
        <taxon>Candidatus Segetimicrobium</taxon>
    </lineage>
</organism>
<dbReference type="EMBL" id="VBAK01000149">
    <property type="protein sequence ID" value="TMI87907.1"/>
    <property type="molecule type" value="Genomic_DNA"/>
</dbReference>
<gene>
    <name evidence="3" type="ORF">E6H00_14165</name>
</gene>
<protein>
    <submittedName>
        <fullName evidence="3">Type II toxin-antitoxin system PemK/MazF family toxin</fullName>
    </submittedName>
</protein>
<comment type="caution">
    <text evidence="3">The sequence shown here is derived from an EMBL/GenBank/DDBJ whole genome shotgun (WGS) entry which is preliminary data.</text>
</comment>
<evidence type="ECO:0000313" key="3">
    <source>
        <dbReference type="EMBL" id="TMI87907.1"/>
    </source>
</evidence>
<dbReference type="Proteomes" id="UP000318509">
    <property type="component" value="Unassembled WGS sequence"/>
</dbReference>
<name>A0A537JWI2_9BACT</name>